<evidence type="ECO:0000313" key="8">
    <source>
        <dbReference type="Proteomes" id="UP000308539"/>
    </source>
</evidence>
<dbReference type="SUPFAM" id="SSF52540">
    <property type="entry name" value="P-loop containing nucleoside triphosphate hydrolases"/>
    <property type="match status" value="1"/>
</dbReference>
<dbReference type="InterPro" id="IPR027417">
    <property type="entry name" value="P-loop_NTPase"/>
</dbReference>
<dbReference type="PANTHER" id="PTHR10465">
    <property type="entry name" value="TRANSMEMBRANE GTPASE FZO1"/>
    <property type="match status" value="1"/>
</dbReference>
<name>A0ABY2TF34_9BACI</name>
<feature type="domain" description="Dynamin N-terminal" evidence="6">
    <location>
        <begin position="57"/>
        <end position="279"/>
    </location>
</feature>
<gene>
    <name evidence="7" type="ORF">FC752_04200</name>
</gene>
<keyword evidence="8" id="KW-1185">Reference proteome</keyword>
<dbReference type="Gene3D" id="3.40.50.300">
    <property type="entry name" value="P-loop containing nucleotide triphosphate hydrolases"/>
    <property type="match status" value="1"/>
</dbReference>
<proteinExistence type="predicted"/>
<evidence type="ECO:0000313" key="7">
    <source>
        <dbReference type="EMBL" id="TKI66453.1"/>
    </source>
</evidence>
<accession>A0ABY2TF34</accession>
<comment type="subcellular location">
    <subcellularLocation>
        <location evidence="1">Membrane</location>
    </subcellularLocation>
</comment>
<keyword evidence="4" id="KW-0342">GTP-binding</keyword>
<dbReference type="InterPro" id="IPR027094">
    <property type="entry name" value="Mitofusin_fam"/>
</dbReference>
<dbReference type="InterPro" id="IPR045063">
    <property type="entry name" value="Dynamin_N"/>
</dbReference>
<dbReference type="RefSeq" id="WP_025220468.1">
    <property type="nucleotide sequence ID" value="NZ_CP006837.1"/>
</dbReference>
<dbReference type="Pfam" id="PF00350">
    <property type="entry name" value="Dynamin_N"/>
    <property type="match status" value="1"/>
</dbReference>
<protein>
    <recommendedName>
        <fullName evidence="6">Dynamin N-terminal domain-containing protein</fullName>
    </recommendedName>
</protein>
<dbReference type="PANTHER" id="PTHR10465:SF0">
    <property type="entry name" value="SARCALUMENIN"/>
    <property type="match status" value="1"/>
</dbReference>
<evidence type="ECO:0000256" key="3">
    <source>
        <dbReference type="ARBA" id="ARBA00022801"/>
    </source>
</evidence>
<evidence type="ECO:0000256" key="5">
    <source>
        <dbReference type="ARBA" id="ARBA00023136"/>
    </source>
</evidence>
<evidence type="ECO:0000256" key="4">
    <source>
        <dbReference type="ARBA" id="ARBA00023134"/>
    </source>
</evidence>
<keyword evidence="5" id="KW-0472">Membrane</keyword>
<comment type="caution">
    <text evidence="7">The sequence shown here is derived from an EMBL/GenBank/DDBJ whole genome shotgun (WGS) entry which is preliminary data.</text>
</comment>
<dbReference type="EMBL" id="SZPV01000011">
    <property type="protein sequence ID" value="TKI66453.1"/>
    <property type="molecule type" value="Genomic_DNA"/>
</dbReference>
<sequence length="726" mass="83333">MNVEAIQFIDKIQHISDELRMYNKFLSEDRIALFQTNYMKLKNNLEGIMKSKRNLQIGIIGEVKAGKSSFINALIFDGKDILPKAPTPMTASLTKIRYGDRFEAEIVFYDENDWNIIQYNAHLADQFLRELYEQEMKKSAYTMNFDQFCVFKKDDVPKEYAACKELIEMAEKNNLNVSQYIGQKIEINADEQDEYIEKLNHYVGAEGQFTPIVKYSVIKLNNERLKNIEIVDTPGMNDPIVSRTIVTSDFLMNCDVVFFLSYAGQFLSQEEMGLLTRSLPENSISHAYLIASKFDSAILDYKQKKATLKTAVQHTLFNLNLQATTTIGEYITQRNTPSVVKAIQANLPPHPTSGLMYSSAMKLYHNEPLTKAEEHILKQFEKRFEGFSRSPKELMKLANVHTIEGKILSKVKTEKDNIITERSSTIIQDQHIEFLRLIRQMEEQTIDNIQEMKHSDVSSLKNKVEKISSKLQSIRKNVNDIFTANYLKASRILVDIKIDVEKEINNHTGVKVAVSTSSDTGTRRTGFLGLKRESYTITTTNYTAEVTEVVASIRKYITRSREMINNEFKRLFDLQNMKKEIANEVVGAFDLVSNEFNESEIKRALEIVLNQIVIQDIEVDQSKYDAKITSTFSSPSVRNEEISILQLEQERILQQVANDIKSEIDSKIKEIELLLEKYAANFIDDIEAQITVNATKIEMLLKDKEANLKGMEEISLKLKAFKKQLA</sequence>
<evidence type="ECO:0000256" key="1">
    <source>
        <dbReference type="ARBA" id="ARBA00004370"/>
    </source>
</evidence>
<evidence type="ECO:0000256" key="2">
    <source>
        <dbReference type="ARBA" id="ARBA00022741"/>
    </source>
</evidence>
<keyword evidence="2" id="KW-0547">Nucleotide-binding</keyword>
<reference evidence="7 8" key="1">
    <citation type="submission" date="2019-04" db="EMBL/GenBank/DDBJ databases">
        <title>Lysinibacillus genome sequencing.</title>
        <authorList>
            <person name="Dunlap C."/>
        </authorList>
    </citation>
    <scope>NUCLEOTIDE SEQUENCE [LARGE SCALE GENOMIC DNA]</scope>
    <source>
        <strain evidence="7 8">NBRC 109424</strain>
    </source>
</reference>
<organism evidence="7 8">
    <name type="scientific">Lysinibacillus varians</name>
    <dbReference type="NCBI Taxonomy" id="1145276"/>
    <lineage>
        <taxon>Bacteria</taxon>
        <taxon>Bacillati</taxon>
        <taxon>Bacillota</taxon>
        <taxon>Bacilli</taxon>
        <taxon>Bacillales</taxon>
        <taxon>Bacillaceae</taxon>
        <taxon>Lysinibacillus</taxon>
    </lineage>
</organism>
<dbReference type="Proteomes" id="UP000308539">
    <property type="component" value="Unassembled WGS sequence"/>
</dbReference>
<evidence type="ECO:0000259" key="6">
    <source>
        <dbReference type="Pfam" id="PF00350"/>
    </source>
</evidence>
<keyword evidence="3" id="KW-0378">Hydrolase</keyword>